<evidence type="ECO:0000256" key="1">
    <source>
        <dbReference type="ARBA" id="ARBA00023157"/>
    </source>
</evidence>
<reference evidence="6" key="1">
    <citation type="submission" date="2017-02" db="UniProtKB">
        <authorList>
            <consortium name="WormBaseParasite"/>
        </authorList>
    </citation>
    <scope>IDENTIFICATION</scope>
</reference>
<proteinExistence type="predicted"/>
<dbReference type="InterPro" id="IPR003609">
    <property type="entry name" value="Pan_app"/>
</dbReference>
<organism evidence="6">
    <name type="scientific">Anisakis simplex</name>
    <name type="common">Herring worm</name>
    <dbReference type="NCBI Taxonomy" id="6269"/>
    <lineage>
        <taxon>Eukaryota</taxon>
        <taxon>Metazoa</taxon>
        <taxon>Ecdysozoa</taxon>
        <taxon>Nematoda</taxon>
        <taxon>Chromadorea</taxon>
        <taxon>Rhabditida</taxon>
        <taxon>Spirurina</taxon>
        <taxon>Ascaridomorpha</taxon>
        <taxon>Ascaridoidea</taxon>
        <taxon>Anisakidae</taxon>
        <taxon>Anisakis</taxon>
        <taxon>Anisakis simplex complex</taxon>
    </lineage>
</organism>
<dbReference type="Proteomes" id="UP000267096">
    <property type="component" value="Unassembled WGS sequence"/>
</dbReference>
<feature type="domain" description="Apple" evidence="2">
    <location>
        <begin position="150"/>
        <end position="242"/>
    </location>
</feature>
<dbReference type="AlphaFoldDB" id="A0A0M3K2C6"/>
<dbReference type="Gene3D" id="2.60.40.4100">
    <property type="entry name" value="Zona pellucida, ZP-C domain"/>
    <property type="match status" value="1"/>
</dbReference>
<feature type="domain" description="Apple" evidence="2">
    <location>
        <begin position="61"/>
        <end position="143"/>
    </location>
</feature>
<evidence type="ECO:0000313" key="4">
    <source>
        <dbReference type="EMBL" id="VDK52521.1"/>
    </source>
</evidence>
<dbReference type="SMART" id="SM00241">
    <property type="entry name" value="ZP"/>
    <property type="match status" value="1"/>
</dbReference>
<dbReference type="SMART" id="SM00473">
    <property type="entry name" value="PAN_AP"/>
    <property type="match status" value="3"/>
</dbReference>
<dbReference type="InterPro" id="IPR042235">
    <property type="entry name" value="ZP-C_dom"/>
</dbReference>
<dbReference type="PROSITE" id="PS50948">
    <property type="entry name" value="PAN"/>
    <property type="match status" value="3"/>
</dbReference>
<dbReference type="SUPFAM" id="SSF57414">
    <property type="entry name" value="Hairpin loop containing domain-like"/>
    <property type="match status" value="3"/>
</dbReference>
<evidence type="ECO:0000313" key="6">
    <source>
        <dbReference type="WBParaSite" id="ASIM_0001506101-mRNA-1"/>
    </source>
</evidence>
<dbReference type="InterPro" id="IPR052774">
    <property type="entry name" value="Celegans_DevNeuronal_Protein"/>
</dbReference>
<accession>A0A0M3K2C6</accession>
<dbReference type="Gene3D" id="3.50.4.10">
    <property type="entry name" value="Hepatocyte Growth Factor"/>
    <property type="match status" value="3"/>
</dbReference>
<dbReference type="InterPro" id="IPR001507">
    <property type="entry name" value="ZP_dom"/>
</dbReference>
<feature type="domain" description="ZP" evidence="3">
    <location>
        <begin position="493"/>
        <end position="751"/>
    </location>
</feature>
<dbReference type="PROSITE" id="PS51034">
    <property type="entry name" value="ZP_2"/>
    <property type="match status" value="1"/>
</dbReference>
<dbReference type="InterPro" id="IPR055355">
    <property type="entry name" value="ZP-C"/>
</dbReference>
<evidence type="ECO:0000259" key="2">
    <source>
        <dbReference type="PROSITE" id="PS50948"/>
    </source>
</evidence>
<keyword evidence="5" id="KW-1185">Reference proteome</keyword>
<sequence length="756" mass="85800">MEMAVIIATIMHFEVRLNQNRSTAHELQSKANNLLASRQFLKLAKVISLCLLLFSVKAFACVHPNRATYVKSEGVLLSKHPQAFLEHLTLPECASVCTQDAQCSAFQYVPSRLRCILSDSADGHPSEFTPMLPSDYSLYEKICIETSFNCPSPHAFERFAGHVLIGNALEVTYAENLSKCLAGCLEAAKVFQIECSYDFRSVMYYYTTKECIMNREDRSSLPNLFVLNDLDRSIVDYFDNKCLNVACQDGWSVHWIKIQPFEISNHSDLIIEGISKDECLIHCLVCKFILREHNSINDQQFPCKLFTYSDTTSTCHLTTESGMIRREKATQMVRRFEGTEPEIFYEKICLQTNKECGNVSFEQNLGRVPRNVVKSEVIPTLSVSECLELCLQRNSRCNGAIFSRNKVDHYVNVCEYVTREQFFDDIHESPSLHLWSDSKPVEIPERAYDSKRITVQHSALSSHEHSVSQQNAKKWIIFEFSKQIPFFAVLQTECNVNSIIVRMRFSSKKTGSIFIKDHFSTCHANFENSSEAVLKIELPSLHDDNPSCPAHEIKPSKWSFVIVVHRNDSEKSALVVDLDRVFNISCDYSNAVMNSNMPTKIQPSAEEMNQIQPMEAHSRPGQIIEMTILRGGQPVSSVMLGEEVEIRWTTVRGDDGSDKFDFKVTECSAERLDGTAPNPPPLQLISNGCPNRESVYRLILHQIKEIENGYSTTMKVFKFDGSRRVRIICTVDICDGDCDKVRGCTSLIENIQQSVG</sequence>
<dbReference type="PANTHER" id="PTHR47327">
    <property type="entry name" value="FI18240P1-RELATED"/>
    <property type="match status" value="1"/>
</dbReference>
<dbReference type="Pfam" id="PF00024">
    <property type="entry name" value="PAN_1"/>
    <property type="match status" value="2"/>
</dbReference>
<dbReference type="CDD" id="cd01099">
    <property type="entry name" value="PAN_AP_HGF"/>
    <property type="match status" value="1"/>
</dbReference>
<evidence type="ECO:0000313" key="5">
    <source>
        <dbReference type="Proteomes" id="UP000267096"/>
    </source>
</evidence>
<keyword evidence="1" id="KW-1015">Disulfide bond</keyword>
<dbReference type="EMBL" id="UYRR01031772">
    <property type="protein sequence ID" value="VDK52521.1"/>
    <property type="molecule type" value="Genomic_DNA"/>
</dbReference>
<feature type="domain" description="Apple" evidence="2">
    <location>
        <begin position="247"/>
        <end position="349"/>
    </location>
</feature>
<dbReference type="GO" id="GO:0009653">
    <property type="term" value="P:anatomical structure morphogenesis"/>
    <property type="evidence" value="ECO:0007669"/>
    <property type="project" value="TreeGrafter"/>
</dbReference>
<protein>
    <submittedName>
        <fullName evidence="6">PAN domain protein</fullName>
    </submittedName>
</protein>
<dbReference type="OrthoDB" id="5775605at2759"/>
<evidence type="ECO:0000259" key="3">
    <source>
        <dbReference type="PROSITE" id="PS51034"/>
    </source>
</evidence>
<dbReference type="PANTHER" id="PTHR47327:SF18">
    <property type="entry name" value="PAN DOMAIN PROTEIN"/>
    <property type="match status" value="1"/>
</dbReference>
<dbReference type="WBParaSite" id="ASIM_0001506101-mRNA-1">
    <property type="protein sequence ID" value="ASIM_0001506101-mRNA-1"/>
    <property type="gene ID" value="ASIM_0001506101"/>
</dbReference>
<gene>
    <name evidence="4" type="ORF">ASIM_LOCUS14471</name>
</gene>
<dbReference type="Pfam" id="PF00100">
    <property type="entry name" value="Zona_pellucida"/>
    <property type="match status" value="1"/>
</dbReference>
<name>A0A0M3K2C6_ANISI</name>
<reference evidence="4 5" key="2">
    <citation type="submission" date="2018-11" db="EMBL/GenBank/DDBJ databases">
        <authorList>
            <consortium name="Pathogen Informatics"/>
        </authorList>
    </citation>
    <scope>NUCLEOTIDE SEQUENCE [LARGE SCALE GENOMIC DNA]</scope>
</reference>